<feature type="compositionally biased region" description="Polar residues" evidence="1">
    <location>
        <begin position="14"/>
        <end position="28"/>
    </location>
</feature>
<protein>
    <submittedName>
        <fullName evidence="2">Uncharacterized protein</fullName>
    </submittedName>
</protein>
<accession>A0AAD8KV05</accession>
<dbReference type="EMBL" id="JAUHHV010000004">
    <property type="protein sequence ID" value="KAK1427721.1"/>
    <property type="molecule type" value="Genomic_DNA"/>
</dbReference>
<dbReference type="AlphaFoldDB" id="A0AAD8KV05"/>
<proteinExistence type="predicted"/>
<name>A0AAD8KV05_TARER</name>
<dbReference type="Proteomes" id="UP001229421">
    <property type="component" value="Unassembled WGS sequence"/>
</dbReference>
<sequence length="81" mass="9059">MVNQPDTGGDGVRQPSNDDIFQIPTNGVDANNSFEQLARSSMPPIHSNNSWLPDHIKSMPDAYFVFKNVNRSNEVLPGRQF</sequence>
<gene>
    <name evidence="2" type="ORF">QVD17_16414</name>
</gene>
<keyword evidence="3" id="KW-1185">Reference proteome</keyword>
<evidence type="ECO:0000313" key="2">
    <source>
        <dbReference type="EMBL" id="KAK1427721.1"/>
    </source>
</evidence>
<evidence type="ECO:0000256" key="1">
    <source>
        <dbReference type="SAM" id="MobiDB-lite"/>
    </source>
</evidence>
<comment type="caution">
    <text evidence="2">The sequence shown here is derived from an EMBL/GenBank/DDBJ whole genome shotgun (WGS) entry which is preliminary data.</text>
</comment>
<reference evidence="2" key="1">
    <citation type="journal article" date="2023" name="bioRxiv">
        <title>Improved chromosome-level genome assembly for marigold (Tagetes erecta).</title>
        <authorList>
            <person name="Jiang F."/>
            <person name="Yuan L."/>
            <person name="Wang S."/>
            <person name="Wang H."/>
            <person name="Xu D."/>
            <person name="Wang A."/>
            <person name="Fan W."/>
        </authorList>
    </citation>
    <scope>NUCLEOTIDE SEQUENCE</scope>
    <source>
        <strain evidence="2">WSJ</strain>
        <tissue evidence="2">Leaf</tissue>
    </source>
</reference>
<feature type="region of interest" description="Disordered" evidence="1">
    <location>
        <begin position="1"/>
        <end position="28"/>
    </location>
</feature>
<evidence type="ECO:0000313" key="3">
    <source>
        <dbReference type="Proteomes" id="UP001229421"/>
    </source>
</evidence>
<organism evidence="2 3">
    <name type="scientific">Tagetes erecta</name>
    <name type="common">African marigold</name>
    <dbReference type="NCBI Taxonomy" id="13708"/>
    <lineage>
        <taxon>Eukaryota</taxon>
        <taxon>Viridiplantae</taxon>
        <taxon>Streptophyta</taxon>
        <taxon>Embryophyta</taxon>
        <taxon>Tracheophyta</taxon>
        <taxon>Spermatophyta</taxon>
        <taxon>Magnoliopsida</taxon>
        <taxon>eudicotyledons</taxon>
        <taxon>Gunneridae</taxon>
        <taxon>Pentapetalae</taxon>
        <taxon>asterids</taxon>
        <taxon>campanulids</taxon>
        <taxon>Asterales</taxon>
        <taxon>Asteraceae</taxon>
        <taxon>Asteroideae</taxon>
        <taxon>Heliantheae alliance</taxon>
        <taxon>Tageteae</taxon>
        <taxon>Tagetes</taxon>
    </lineage>
</organism>